<proteinExistence type="predicted"/>
<name>A0A060S586_PYCCI</name>
<evidence type="ECO:0000313" key="2">
    <source>
        <dbReference type="EMBL" id="CDO69515.1"/>
    </source>
</evidence>
<evidence type="ECO:0000313" key="3">
    <source>
        <dbReference type="Proteomes" id="UP000029665"/>
    </source>
</evidence>
<dbReference type="EMBL" id="CCBP010000047">
    <property type="protein sequence ID" value="CDO69515.1"/>
    <property type="molecule type" value="Genomic_DNA"/>
</dbReference>
<feature type="region of interest" description="Disordered" evidence="1">
    <location>
        <begin position="1"/>
        <end position="66"/>
    </location>
</feature>
<comment type="caution">
    <text evidence="2">The sequence shown here is derived from an EMBL/GenBank/DDBJ whole genome shotgun (WGS) entry which is preliminary data.</text>
</comment>
<accession>A0A060S586</accession>
<evidence type="ECO:0000256" key="1">
    <source>
        <dbReference type="SAM" id="MobiDB-lite"/>
    </source>
</evidence>
<keyword evidence="3" id="KW-1185">Reference proteome</keyword>
<feature type="compositionally biased region" description="Basic and acidic residues" evidence="1">
    <location>
        <begin position="16"/>
        <end position="28"/>
    </location>
</feature>
<reference evidence="2" key="1">
    <citation type="submission" date="2014-01" db="EMBL/GenBank/DDBJ databases">
        <title>The genome of the white-rot fungus Pycnoporus cinnabarinus: a basidiomycete model with a versatile arsenal for lignocellulosic biomass breakdown.</title>
        <authorList>
            <person name="Levasseur A."/>
            <person name="Lomascolo A."/>
            <person name="Ruiz-Duenas F.J."/>
            <person name="Uzan E."/>
            <person name="Piumi F."/>
            <person name="Kues U."/>
            <person name="Ram A.F.J."/>
            <person name="Murat C."/>
            <person name="Haon M."/>
            <person name="Benoit I."/>
            <person name="Arfi Y."/>
            <person name="Chevret D."/>
            <person name="Drula E."/>
            <person name="Kwon M.J."/>
            <person name="Gouret P."/>
            <person name="Lesage-Meessen L."/>
            <person name="Lombard V."/>
            <person name="Mariette J."/>
            <person name="Noirot C."/>
            <person name="Park J."/>
            <person name="Patyshakuliyeva A."/>
            <person name="Wieneger R.A.B."/>
            <person name="Wosten H.A.B."/>
            <person name="Martin F."/>
            <person name="Coutinho P.M."/>
            <person name="de Vries R."/>
            <person name="Martinez A.T."/>
            <person name="Klopp C."/>
            <person name="Pontarotti P."/>
            <person name="Henrissat B."/>
            <person name="Record E."/>
        </authorList>
    </citation>
    <scope>NUCLEOTIDE SEQUENCE [LARGE SCALE GENOMIC DNA]</scope>
    <source>
        <strain evidence="2">BRFM137</strain>
    </source>
</reference>
<gene>
    <name evidence="2" type="ORF">BN946_scf184785.g20</name>
</gene>
<sequence>MSCKAVPYVDGEQLSLEEHEPLQPEPPRRVTAIVGPASTDLRSREDGWSPVGAVQQESTADDPSGATAARRFASLADKLAAAVSVSPLRPSS</sequence>
<dbReference type="AlphaFoldDB" id="A0A060S586"/>
<protein>
    <submittedName>
        <fullName evidence="2">Uncharacterized protein</fullName>
    </submittedName>
</protein>
<dbReference type="Proteomes" id="UP000029665">
    <property type="component" value="Unassembled WGS sequence"/>
</dbReference>
<dbReference type="HOGENOM" id="CLU_2414381_0_0_1"/>
<organism evidence="2 3">
    <name type="scientific">Pycnoporus cinnabarinus</name>
    <name type="common">Cinnabar-red polypore</name>
    <name type="synonym">Trametes cinnabarina</name>
    <dbReference type="NCBI Taxonomy" id="5643"/>
    <lineage>
        <taxon>Eukaryota</taxon>
        <taxon>Fungi</taxon>
        <taxon>Dikarya</taxon>
        <taxon>Basidiomycota</taxon>
        <taxon>Agaricomycotina</taxon>
        <taxon>Agaricomycetes</taxon>
        <taxon>Polyporales</taxon>
        <taxon>Polyporaceae</taxon>
        <taxon>Trametes</taxon>
    </lineage>
</organism>